<dbReference type="RefSeq" id="WP_118916753.1">
    <property type="nucleotide sequence ID" value="NZ_CP032097.1"/>
</dbReference>
<dbReference type="Pfam" id="PF03544">
    <property type="entry name" value="TonB_C"/>
    <property type="match status" value="1"/>
</dbReference>
<evidence type="ECO:0000256" key="11">
    <source>
        <dbReference type="SAM" id="Phobius"/>
    </source>
</evidence>
<evidence type="ECO:0000256" key="1">
    <source>
        <dbReference type="ARBA" id="ARBA00004383"/>
    </source>
</evidence>
<dbReference type="EMBL" id="NXIG01000017">
    <property type="protein sequence ID" value="RXI28842.1"/>
    <property type="molecule type" value="Genomic_DNA"/>
</dbReference>
<evidence type="ECO:0000256" key="9">
    <source>
        <dbReference type="ARBA" id="ARBA00023136"/>
    </source>
</evidence>
<dbReference type="EMBL" id="CP032097">
    <property type="protein sequence ID" value="AXX94526.1"/>
    <property type="molecule type" value="Genomic_DNA"/>
</dbReference>
<evidence type="ECO:0000256" key="7">
    <source>
        <dbReference type="ARBA" id="ARBA00022927"/>
    </source>
</evidence>
<dbReference type="GO" id="GO:0015031">
    <property type="term" value="P:protein transport"/>
    <property type="evidence" value="ECO:0007669"/>
    <property type="project" value="UniProtKB-KW"/>
</dbReference>
<evidence type="ECO:0000313" key="15">
    <source>
        <dbReference type="Proteomes" id="UP000262582"/>
    </source>
</evidence>
<dbReference type="PANTHER" id="PTHR33446:SF2">
    <property type="entry name" value="PROTEIN TONB"/>
    <property type="match status" value="1"/>
</dbReference>
<dbReference type="GO" id="GO:0031992">
    <property type="term" value="F:energy transducer activity"/>
    <property type="evidence" value="ECO:0007669"/>
    <property type="project" value="TreeGrafter"/>
</dbReference>
<keyword evidence="7" id="KW-0653">Protein transport</keyword>
<dbReference type="Proteomes" id="UP000290588">
    <property type="component" value="Unassembled WGS sequence"/>
</dbReference>
<evidence type="ECO:0000313" key="13">
    <source>
        <dbReference type="EMBL" id="AXX94526.1"/>
    </source>
</evidence>
<protein>
    <submittedName>
        <fullName evidence="13">Energy transduction protein TonB</fullName>
    </submittedName>
    <submittedName>
        <fullName evidence="14">TonB-dependent receptor</fullName>
    </submittedName>
</protein>
<feature type="region of interest" description="Disordered" evidence="10">
    <location>
        <begin position="58"/>
        <end position="78"/>
    </location>
</feature>
<dbReference type="InterPro" id="IPR037682">
    <property type="entry name" value="TonB_C"/>
</dbReference>
<evidence type="ECO:0000256" key="2">
    <source>
        <dbReference type="ARBA" id="ARBA00006555"/>
    </source>
</evidence>
<keyword evidence="14" id="KW-0675">Receptor</keyword>
<proteinExistence type="inferred from homology"/>
<evidence type="ECO:0000313" key="14">
    <source>
        <dbReference type="EMBL" id="RXI28842.1"/>
    </source>
</evidence>
<keyword evidence="15" id="KW-1185">Reference proteome</keyword>
<dbReference type="SUPFAM" id="SSF74653">
    <property type="entry name" value="TolA/TonB C-terminal domain"/>
    <property type="match status" value="1"/>
</dbReference>
<feature type="transmembrane region" description="Helical" evidence="11">
    <location>
        <begin position="6"/>
        <end position="28"/>
    </location>
</feature>
<evidence type="ECO:0000256" key="5">
    <source>
        <dbReference type="ARBA" id="ARBA00022519"/>
    </source>
</evidence>
<name>A0A347U6P8_9BACT</name>
<dbReference type="InterPro" id="IPR006260">
    <property type="entry name" value="TonB/TolA_C"/>
</dbReference>
<reference evidence="14 16" key="1">
    <citation type="submission" date="2017-09" db="EMBL/GenBank/DDBJ databases">
        <title>Genomics of the genus Arcobacter.</title>
        <authorList>
            <person name="Perez-Cataluna A."/>
            <person name="Figueras M.J."/>
            <person name="Salas-Masso N."/>
        </authorList>
    </citation>
    <scope>NUCLEOTIDE SEQUENCE [LARGE SCALE GENOMIC DNA]</scope>
    <source>
        <strain evidence="14 16">CECT 7837</strain>
    </source>
</reference>
<keyword evidence="4" id="KW-1003">Cell membrane</keyword>
<keyword evidence="5" id="KW-0997">Cell inner membrane</keyword>
<keyword evidence="3" id="KW-0813">Transport</keyword>
<keyword evidence="9 11" id="KW-0472">Membrane</keyword>
<dbReference type="GO" id="GO:0055085">
    <property type="term" value="P:transmembrane transport"/>
    <property type="evidence" value="ECO:0007669"/>
    <property type="project" value="InterPro"/>
</dbReference>
<evidence type="ECO:0000256" key="8">
    <source>
        <dbReference type="ARBA" id="ARBA00022989"/>
    </source>
</evidence>
<reference evidence="13 15" key="2">
    <citation type="submission" date="2018-08" db="EMBL/GenBank/DDBJ databases">
        <title>Complete genome of the Arcobacter ellisii type strain LMG 26155.</title>
        <authorList>
            <person name="Miller W.G."/>
            <person name="Yee E."/>
            <person name="Bono J.L."/>
        </authorList>
    </citation>
    <scope>NUCLEOTIDE SEQUENCE [LARGE SCALE GENOMIC DNA]</scope>
    <source>
        <strain evidence="13 15">LMG 26155</strain>
    </source>
</reference>
<evidence type="ECO:0000256" key="3">
    <source>
        <dbReference type="ARBA" id="ARBA00022448"/>
    </source>
</evidence>
<dbReference type="Proteomes" id="UP000262582">
    <property type="component" value="Chromosome"/>
</dbReference>
<dbReference type="GO" id="GO:0098797">
    <property type="term" value="C:plasma membrane protein complex"/>
    <property type="evidence" value="ECO:0007669"/>
    <property type="project" value="TreeGrafter"/>
</dbReference>
<feature type="domain" description="TonB C-terminal" evidence="12">
    <location>
        <begin position="149"/>
        <end position="242"/>
    </location>
</feature>
<gene>
    <name evidence="13" type="primary">tonB2</name>
    <name evidence="13" type="ORF">AELL_0847</name>
    <name evidence="14" type="ORF">CP962_12930</name>
</gene>
<keyword evidence="6 11" id="KW-0812">Transmembrane</keyword>
<accession>A0A347U6P8</accession>
<keyword evidence="8 11" id="KW-1133">Transmembrane helix</keyword>
<dbReference type="NCBIfam" id="TIGR01352">
    <property type="entry name" value="tonB_Cterm"/>
    <property type="match status" value="1"/>
</dbReference>
<comment type="similarity">
    <text evidence="2">Belongs to the TonB family.</text>
</comment>
<dbReference type="PANTHER" id="PTHR33446">
    <property type="entry name" value="PROTEIN TONB-RELATED"/>
    <property type="match status" value="1"/>
</dbReference>
<dbReference type="KEGG" id="aell:AELL_0847"/>
<evidence type="ECO:0000256" key="10">
    <source>
        <dbReference type="SAM" id="MobiDB-lite"/>
    </source>
</evidence>
<comment type="subcellular location">
    <subcellularLocation>
        <location evidence="1">Cell inner membrane</location>
        <topology evidence="1">Single-pass membrane protein</topology>
        <orientation evidence="1">Periplasmic side</orientation>
    </subcellularLocation>
</comment>
<evidence type="ECO:0000313" key="16">
    <source>
        <dbReference type="Proteomes" id="UP000290588"/>
    </source>
</evidence>
<dbReference type="AlphaFoldDB" id="A0A347U6P8"/>
<evidence type="ECO:0000256" key="6">
    <source>
        <dbReference type="ARBA" id="ARBA00022692"/>
    </source>
</evidence>
<dbReference type="OrthoDB" id="9782624at2"/>
<evidence type="ECO:0000259" key="12">
    <source>
        <dbReference type="PROSITE" id="PS52015"/>
    </source>
</evidence>
<dbReference type="PROSITE" id="PS52015">
    <property type="entry name" value="TONB_CTD"/>
    <property type="match status" value="1"/>
</dbReference>
<organism evidence="14 16">
    <name type="scientific">Arcobacter ellisii</name>
    <dbReference type="NCBI Taxonomy" id="913109"/>
    <lineage>
        <taxon>Bacteria</taxon>
        <taxon>Pseudomonadati</taxon>
        <taxon>Campylobacterota</taxon>
        <taxon>Epsilonproteobacteria</taxon>
        <taxon>Campylobacterales</taxon>
        <taxon>Arcobacteraceae</taxon>
        <taxon>Arcobacter</taxon>
    </lineage>
</organism>
<dbReference type="Gene3D" id="3.30.1150.10">
    <property type="match status" value="1"/>
</dbReference>
<evidence type="ECO:0000256" key="4">
    <source>
        <dbReference type="ARBA" id="ARBA00022475"/>
    </source>
</evidence>
<sequence length="242" mass="27961">MNSYRYLNSFFMAISIYLIASFFLFYVFADTLIMPEKKVEEVKTISLQHVDLKPEPVVESQPEQTLVEPEPIPEPVVETPKPIKKKVEKPVQKPKKIVEKKQVEKPIEKPIEKVEQKTEVIPVQEAKPVEALPSKPMMSASEIESIESEYLSKVRFHIEKNKIYPKTAKRLNQTGKVHVTFFILKDGKIKHCKIHKSSNFDSLDNAALEIFEKIASFEPIPEKLDKNSWEITVPIVYQISRN</sequence>
<dbReference type="InterPro" id="IPR051045">
    <property type="entry name" value="TonB-dependent_transducer"/>
</dbReference>